<feature type="transmembrane region" description="Helical" evidence="6">
    <location>
        <begin position="256"/>
        <end position="279"/>
    </location>
</feature>
<feature type="transmembrane region" description="Helical" evidence="6">
    <location>
        <begin position="215"/>
        <end position="236"/>
    </location>
</feature>
<dbReference type="PANTHER" id="PTHR30482:SF17">
    <property type="entry name" value="ABC TRANSPORTER ATP-BINDING PROTEIN"/>
    <property type="match status" value="1"/>
</dbReference>
<gene>
    <name evidence="7" type="ORF">AYR66_09075</name>
</gene>
<dbReference type="AlphaFoldDB" id="A0A254TGG9"/>
<keyword evidence="8" id="KW-1185">Reference proteome</keyword>
<comment type="subcellular location">
    <subcellularLocation>
        <location evidence="1">Cell membrane</location>
        <topology evidence="1">Multi-pass membrane protein</topology>
    </subcellularLocation>
</comment>
<evidence type="ECO:0000256" key="6">
    <source>
        <dbReference type="SAM" id="Phobius"/>
    </source>
</evidence>
<reference evidence="7 8" key="1">
    <citation type="submission" date="2016-02" db="EMBL/GenBank/DDBJ databases">
        <authorList>
            <person name="Wen L."/>
            <person name="He K."/>
            <person name="Yang H."/>
        </authorList>
    </citation>
    <scope>NUCLEOTIDE SEQUENCE [LARGE SCALE GENOMIC DNA]</scope>
    <source>
        <strain evidence="7 8">TSA40</strain>
    </source>
</reference>
<dbReference type="InterPro" id="IPR001851">
    <property type="entry name" value="ABC_transp_permease"/>
</dbReference>
<dbReference type="CDD" id="cd06581">
    <property type="entry name" value="TM_PBP1_LivM_like"/>
    <property type="match status" value="1"/>
</dbReference>
<protein>
    <submittedName>
        <fullName evidence="7">Branched-chain amino acid ABC transporter permease</fullName>
    </submittedName>
</protein>
<accession>A0A254TGG9</accession>
<organism evidence="7 8">
    <name type="scientific">Noviherbaspirillum denitrificans</name>
    <dbReference type="NCBI Taxonomy" id="1968433"/>
    <lineage>
        <taxon>Bacteria</taxon>
        <taxon>Pseudomonadati</taxon>
        <taxon>Pseudomonadota</taxon>
        <taxon>Betaproteobacteria</taxon>
        <taxon>Burkholderiales</taxon>
        <taxon>Oxalobacteraceae</taxon>
        <taxon>Noviherbaspirillum</taxon>
    </lineage>
</organism>
<evidence type="ECO:0000313" key="8">
    <source>
        <dbReference type="Proteomes" id="UP000197535"/>
    </source>
</evidence>
<dbReference type="EMBL" id="LSTO01000001">
    <property type="protein sequence ID" value="OWW19633.1"/>
    <property type="molecule type" value="Genomic_DNA"/>
</dbReference>
<dbReference type="GO" id="GO:0005886">
    <property type="term" value="C:plasma membrane"/>
    <property type="evidence" value="ECO:0007669"/>
    <property type="project" value="UniProtKB-SubCell"/>
</dbReference>
<keyword evidence="3 6" id="KW-0812">Transmembrane</keyword>
<evidence type="ECO:0000313" key="7">
    <source>
        <dbReference type="EMBL" id="OWW19633.1"/>
    </source>
</evidence>
<evidence type="ECO:0000256" key="2">
    <source>
        <dbReference type="ARBA" id="ARBA00022475"/>
    </source>
</evidence>
<evidence type="ECO:0000256" key="3">
    <source>
        <dbReference type="ARBA" id="ARBA00022692"/>
    </source>
</evidence>
<dbReference type="RefSeq" id="WP_088706537.1">
    <property type="nucleotide sequence ID" value="NZ_LSTO01000001.1"/>
</dbReference>
<evidence type="ECO:0000256" key="1">
    <source>
        <dbReference type="ARBA" id="ARBA00004651"/>
    </source>
</evidence>
<sequence length="340" mass="36601">MKSRSLVLWGIILLLLLALPAIAQAFGGNFYVGFATRVLILVLAASSLRLLIGELGLVSFGHAAFFGTGAFVVAILSKELTAPVGLLPGTDSAWIAWPMAVLVSALLAVVIGMVSLRTKGPYFIMITLAFAQMTFYLFESLKMYGGDEGINIAHRSRVGFGLDLGDNVTFYYVVLAVVALGHLFFHFVVGSPLGRVMKGIKENEIRMQALGYRTYWYKLMVFAIAGAAAGLSGALLANQNSYASPNLFSWLQSGHLLIMVILGGAVSFWGGAVGAIAFCLLEEVLPHLTKYWQIAMGVFVILVVMRVPEGLTGLRFRFRLPKGGSVTPVVKLTTSEVKNG</sequence>
<dbReference type="InterPro" id="IPR043428">
    <property type="entry name" value="LivM-like"/>
</dbReference>
<keyword evidence="5 6" id="KW-0472">Membrane</keyword>
<name>A0A254TGG9_9BURK</name>
<evidence type="ECO:0000256" key="5">
    <source>
        <dbReference type="ARBA" id="ARBA00023136"/>
    </source>
</evidence>
<dbReference type="PANTHER" id="PTHR30482">
    <property type="entry name" value="HIGH-AFFINITY BRANCHED-CHAIN AMINO ACID TRANSPORT SYSTEM PERMEASE"/>
    <property type="match status" value="1"/>
</dbReference>
<feature type="transmembrane region" description="Helical" evidence="6">
    <location>
        <begin position="291"/>
        <end position="308"/>
    </location>
</feature>
<feature type="transmembrane region" description="Helical" evidence="6">
    <location>
        <begin position="121"/>
        <end position="138"/>
    </location>
</feature>
<comment type="caution">
    <text evidence="7">The sequence shown here is derived from an EMBL/GenBank/DDBJ whole genome shotgun (WGS) entry which is preliminary data.</text>
</comment>
<dbReference type="OrthoDB" id="3460090at2"/>
<feature type="transmembrane region" description="Helical" evidence="6">
    <location>
        <begin position="95"/>
        <end position="114"/>
    </location>
</feature>
<dbReference type="Proteomes" id="UP000197535">
    <property type="component" value="Unassembled WGS sequence"/>
</dbReference>
<dbReference type="Pfam" id="PF02653">
    <property type="entry name" value="BPD_transp_2"/>
    <property type="match status" value="1"/>
</dbReference>
<feature type="transmembrane region" description="Helical" evidence="6">
    <location>
        <begin position="170"/>
        <end position="194"/>
    </location>
</feature>
<proteinExistence type="predicted"/>
<keyword evidence="2" id="KW-1003">Cell membrane</keyword>
<feature type="transmembrane region" description="Helical" evidence="6">
    <location>
        <begin position="35"/>
        <end position="52"/>
    </location>
</feature>
<dbReference type="GO" id="GO:0015658">
    <property type="term" value="F:branched-chain amino acid transmembrane transporter activity"/>
    <property type="evidence" value="ECO:0007669"/>
    <property type="project" value="InterPro"/>
</dbReference>
<feature type="transmembrane region" description="Helical" evidence="6">
    <location>
        <begin position="57"/>
        <end position="75"/>
    </location>
</feature>
<keyword evidence="4 6" id="KW-1133">Transmembrane helix</keyword>
<evidence type="ECO:0000256" key="4">
    <source>
        <dbReference type="ARBA" id="ARBA00022989"/>
    </source>
</evidence>